<feature type="transmembrane region" description="Helical" evidence="7">
    <location>
        <begin position="37"/>
        <end position="56"/>
    </location>
</feature>
<protein>
    <submittedName>
        <fullName evidence="10">Uncharacterized protein</fullName>
    </submittedName>
</protein>
<keyword evidence="11" id="KW-1185">Reference proteome</keyword>
<evidence type="ECO:0000313" key="10">
    <source>
        <dbReference type="EMBL" id="AJR06057.1"/>
    </source>
</evidence>
<gene>
    <name evidence="10" type="ORF">H744_1c1032</name>
</gene>
<feature type="domain" description="LssY-like C-terminal" evidence="9">
    <location>
        <begin position="260"/>
        <end position="421"/>
    </location>
</feature>
<evidence type="ECO:0000256" key="2">
    <source>
        <dbReference type="ARBA" id="ARBA00010792"/>
    </source>
</evidence>
<evidence type="ECO:0000256" key="6">
    <source>
        <dbReference type="ARBA" id="ARBA00023136"/>
    </source>
</evidence>
<dbReference type="EMBL" id="CP005973">
    <property type="protein sequence ID" value="AJR06057.1"/>
    <property type="molecule type" value="Genomic_DNA"/>
</dbReference>
<name>A0A0C5WIR1_9GAMM</name>
<comment type="subcellular location">
    <subcellularLocation>
        <location evidence="1">Cell membrane</location>
        <topology evidence="1">Multi-pass membrane protein</topology>
    </subcellularLocation>
</comment>
<keyword evidence="4 7" id="KW-0812">Transmembrane</keyword>
<dbReference type="HOGENOM" id="CLU_628430_0_0_6"/>
<evidence type="ECO:0000256" key="1">
    <source>
        <dbReference type="ARBA" id="ARBA00004651"/>
    </source>
</evidence>
<keyword evidence="5 7" id="KW-1133">Transmembrane helix</keyword>
<accession>A0A0C5WIR1</accession>
<feature type="transmembrane region" description="Helical" evidence="7">
    <location>
        <begin position="6"/>
        <end position="25"/>
    </location>
</feature>
<dbReference type="KEGG" id="pgb:H744_1c1032"/>
<dbReference type="OrthoDB" id="948134at2"/>
<dbReference type="Pfam" id="PF09335">
    <property type="entry name" value="VTT_dom"/>
    <property type="match status" value="1"/>
</dbReference>
<evidence type="ECO:0000256" key="7">
    <source>
        <dbReference type="SAM" id="Phobius"/>
    </source>
</evidence>
<evidence type="ECO:0000256" key="4">
    <source>
        <dbReference type="ARBA" id="ARBA00022692"/>
    </source>
</evidence>
<sequence>MHDVAWWWYFGGSLLDALIGPNLFFPGEPFLLAAGYLLSHGAIYGVLAVLAGGFIGDQISFFIGRRFGARGRRWLVSKFNKTKRPIAKARLILQTKGPWIVTASRLLGPVAWIMPFIAGSYAMRWSTFTLYSSIGLILGVGQFTLAGFFIGKGVDVIPSWQAIGLFFQEHSVLLTAGLISLLATVILYRVYRWRKWLLITFCWLTALGAANYYHFFHSDAYQIEWLSKAQANSNITALQDDKITLDNLSYTVYPGLSPVYKAQPINIVLYGEHPSTLMEELGWVKNKTFSRDTLNLSQYLELIAKQQPPISDLYWNQQPQLLAYQIKGDLINRRHIRWWFAGKSEQTGQDIWVASISYDNRLKLAHYKGLITILHGIDPDTDQERDTLMKNAEVLAWRTELRNLAEPIAFSKSNHYFSDGKVAVIMPN</sequence>
<feature type="transmembrane region" description="Helical" evidence="7">
    <location>
        <begin position="196"/>
        <end position="215"/>
    </location>
</feature>
<reference evidence="10 11" key="1">
    <citation type="submission" date="2013-05" db="EMBL/GenBank/DDBJ databases">
        <title>Complete genome sequence of the lipase-producing bacterium Photobacterium gaetbulicola Gung47.</title>
        <authorList>
            <person name="Kim Y.-O."/>
        </authorList>
    </citation>
    <scope>NUCLEOTIDE SEQUENCE [LARGE SCALE GENOMIC DNA]</scope>
    <source>
        <strain evidence="10 11">Gung47</strain>
    </source>
</reference>
<feature type="domain" description="VTT" evidence="8">
    <location>
        <begin position="25"/>
        <end position="147"/>
    </location>
</feature>
<evidence type="ECO:0000259" key="9">
    <source>
        <dbReference type="Pfam" id="PF14067"/>
    </source>
</evidence>
<dbReference type="InterPro" id="IPR032816">
    <property type="entry name" value="VTT_dom"/>
</dbReference>
<dbReference type="Pfam" id="PF14067">
    <property type="entry name" value="LssY_C"/>
    <property type="match status" value="1"/>
</dbReference>
<dbReference type="PATRIC" id="fig|658445.3.peg.1113"/>
<evidence type="ECO:0000313" key="11">
    <source>
        <dbReference type="Proteomes" id="UP000032303"/>
    </source>
</evidence>
<dbReference type="PANTHER" id="PTHR30353:SF15">
    <property type="entry name" value="INNER MEMBRANE PROTEIN YABI"/>
    <property type="match status" value="1"/>
</dbReference>
<evidence type="ECO:0000256" key="3">
    <source>
        <dbReference type="ARBA" id="ARBA00022475"/>
    </source>
</evidence>
<dbReference type="AlphaFoldDB" id="A0A0C5WIR1"/>
<dbReference type="InterPro" id="IPR032818">
    <property type="entry name" value="DedA-like"/>
</dbReference>
<dbReference type="Proteomes" id="UP000032303">
    <property type="component" value="Chromosome 1"/>
</dbReference>
<dbReference type="STRING" id="658445.H744_1c1032"/>
<dbReference type="InterPro" id="IPR025902">
    <property type="entry name" value="LssY-like-C_dom"/>
</dbReference>
<organism evidence="10 11">
    <name type="scientific">Photobacterium gaetbulicola Gung47</name>
    <dbReference type="NCBI Taxonomy" id="658445"/>
    <lineage>
        <taxon>Bacteria</taxon>
        <taxon>Pseudomonadati</taxon>
        <taxon>Pseudomonadota</taxon>
        <taxon>Gammaproteobacteria</taxon>
        <taxon>Vibrionales</taxon>
        <taxon>Vibrionaceae</taxon>
        <taxon>Photobacterium</taxon>
    </lineage>
</organism>
<keyword evidence="6 7" id="KW-0472">Membrane</keyword>
<keyword evidence="3" id="KW-1003">Cell membrane</keyword>
<evidence type="ECO:0000259" key="8">
    <source>
        <dbReference type="Pfam" id="PF09335"/>
    </source>
</evidence>
<dbReference type="GO" id="GO:0005886">
    <property type="term" value="C:plasma membrane"/>
    <property type="evidence" value="ECO:0007669"/>
    <property type="project" value="UniProtKB-SubCell"/>
</dbReference>
<dbReference type="PANTHER" id="PTHR30353">
    <property type="entry name" value="INNER MEMBRANE PROTEIN DEDA-RELATED"/>
    <property type="match status" value="1"/>
</dbReference>
<proteinExistence type="inferred from homology"/>
<evidence type="ECO:0000256" key="5">
    <source>
        <dbReference type="ARBA" id="ARBA00022989"/>
    </source>
</evidence>
<feature type="transmembrane region" description="Helical" evidence="7">
    <location>
        <begin position="171"/>
        <end position="191"/>
    </location>
</feature>
<feature type="transmembrane region" description="Helical" evidence="7">
    <location>
        <begin position="130"/>
        <end position="151"/>
    </location>
</feature>
<comment type="similarity">
    <text evidence="2">Belongs to the DedA family.</text>
</comment>